<dbReference type="EMBL" id="JBGFUD010003537">
    <property type="protein sequence ID" value="MFH4978794.1"/>
    <property type="molecule type" value="Genomic_DNA"/>
</dbReference>
<dbReference type="Proteomes" id="UP001608902">
    <property type="component" value="Unassembled WGS sequence"/>
</dbReference>
<keyword evidence="2" id="KW-0812">Transmembrane</keyword>
<evidence type="ECO:0000313" key="4">
    <source>
        <dbReference type="Proteomes" id="UP001608902"/>
    </source>
</evidence>
<feature type="region of interest" description="Disordered" evidence="1">
    <location>
        <begin position="1"/>
        <end position="21"/>
    </location>
</feature>
<evidence type="ECO:0000256" key="1">
    <source>
        <dbReference type="SAM" id="MobiDB-lite"/>
    </source>
</evidence>
<sequence length="237" mass="26928">MDRRREERRGSRSAHSQRNLRKLYPVLESRLDRDVEYESQSSSDFSDAEISNDPISEDDSPSRTCDKGGVIVDRKRRRGSASYPSVNESSHSLHIYPALDEAERSDSVLKPVGKRSSDAQLTYRKSAESWKKSTENWFLRSDDSLRSRSYSNPDEGKGYSLLCICKVVALGILLLFLVLVLLNLTTLRNKEAGADPVKKFNQTLSLLWGKKYRSQLQQVLTISKIVGVKWIKQVISS</sequence>
<proteinExistence type="predicted"/>
<evidence type="ECO:0000313" key="3">
    <source>
        <dbReference type="EMBL" id="MFH4978794.1"/>
    </source>
</evidence>
<protein>
    <submittedName>
        <fullName evidence="3">Uncharacterized protein</fullName>
    </submittedName>
</protein>
<keyword evidence="4" id="KW-1185">Reference proteome</keyword>
<name>A0ABD6EFM1_9BILA</name>
<keyword evidence="2" id="KW-0472">Membrane</keyword>
<feature type="region of interest" description="Disordered" evidence="1">
    <location>
        <begin position="34"/>
        <end position="89"/>
    </location>
</feature>
<keyword evidence="2" id="KW-1133">Transmembrane helix</keyword>
<organism evidence="3 4">
    <name type="scientific">Gnathostoma spinigerum</name>
    <dbReference type="NCBI Taxonomy" id="75299"/>
    <lineage>
        <taxon>Eukaryota</taxon>
        <taxon>Metazoa</taxon>
        <taxon>Ecdysozoa</taxon>
        <taxon>Nematoda</taxon>
        <taxon>Chromadorea</taxon>
        <taxon>Rhabditida</taxon>
        <taxon>Spirurina</taxon>
        <taxon>Gnathostomatomorpha</taxon>
        <taxon>Gnathostomatoidea</taxon>
        <taxon>Gnathostomatidae</taxon>
        <taxon>Gnathostoma</taxon>
    </lineage>
</organism>
<accession>A0ABD6EFM1</accession>
<evidence type="ECO:0000256" key="2">
    <source>
        <dbReference type="SAM" id="Phobius"/>
    </source>
</evidence>
<feature type="compositionally biased region" description="Basic and acidic residues" evidence="1">
    <location>
        <begin position="1"/>
        <end position="10"/>
    </location>
</feature>
<comment type="caution">
    <text evidence="3">The sequence shown here is derived from an EMBL/GenBank/DDBJ whole genome shotgun (WGS) entry which is preliminary data.</text>
</comment>
<dbReference type="AlphaFoldDB" id="A0ABD6EFM1"/>
<feature type="transmembrane region" description="Helical" evidence="2">
    <location>
        <begin position="158"/>
        <end position="182"/>
    </location>
</feature>
<reference evidence="3 4" key="1">
    <citation type="submission" date="2024-08" db="EMBL/GenBank/DDBJ databases">
        <title>Gnathostoma spinigerum genome.</title>
        <authorList>
            <person name="Gonzalez-Bertolin B."/>
            <person name="Monzon S."/>
            <person name="Zaballos A."/>
            <person name="Jimenez P."/>
            <person name="Dekumyoy P."/>
            <person name="Varona S."/>
            <person name="Cuesta I."/>
            <person name="Sumanam S."/>
            <person name="Adisakwattana P."/>
            <person name="Gasser R.B."/>
            <person name="Hernandez-Gonzalez A."/>
            <person name="Young N.D."/>
            <person name="Perteguer M.J."/>
        </authorList>
    </citation>
    <scope>NUCLEOTIDE SEQUENCE [LARGE SCALE GENOMIC DNA]</scope>
    <source>
        <strain evidence="3">AL3</strain>
        <tissue evidence="3">Liver</tissue>
    </source>
</reference>
<gene>
    <name evidence="3" type="ORF">AB6A40_005503</name>
</gene>